<sequence length="154" mass="16914">MTTHVVPTHVLALRGPNARHLSLMYPVHDHVLRVQCPRLATILDAGKCAGEREEIPTVPVTLPVPQLFSPLLAFLYRRDDTTLIAAAFPELTNPESVSALWFVLSFHENVDLLHMVRSIIEQVSQTRQLASATKYFGAHSNGCGTAVGRVPPSV</sequence>
<keyword evidence="2" id="KW-1185">Reference proteome</keyword>
<reference evidence="1 2" key="1">
    <citation type="journal article" date="2015" name="Fungal Genet. Biol.">
        <title>Evolution of novel wood decay mechanisms in Agaricales revealed by the genome sequences of Fistulina hepatica and Cylindrobasidium torrendii.</title>
        <authorList>
            <person name="Floudas D."/>
            <person name="Held B.W."/>
            <person name="Riley R."/>
            <person name="Nagy L.G."/>
            <person name="Koehler G."/>
            <person name="Ransdell A.S."/>
            <person name="Younus H."/>
            <person name="Chow J."/>
            <person name="Chiniquy J."/>
            <person name="Lipzen A."/>
            <person name="Tritt A."/>
            <person name="Sun H."/>
            <person name="Haridas S."/>
            <person name="LaButti K."/>
            <person name="Ohm R.A."/>
            <person name="Kues U."/>
            <person name="Blanchette R.A."/>
            <person name="Grigoriev I.V."/>
            <person name="Minto R.E."/>
            <person name="Hibbett D.S."/>
        </authorList>
    </citation>
    <scope>NUCLEOTIDE SEQUENCE [LARGE SCALE GENOMIC DNA]</scope>
    <source>
        <strain evidence="1 2">ATCC 64428</strain>
    </source>
</reference>
<dbReference type="AlphaFoldDB" id="A0A0D7APC5"/>
<dbReference type="Proteomes" id="UP000054144">
    <property type="component" value="Unassembled WGS sequence"/>
</dbReference>
<dbReference type="EMBL" id="KN881635">
    <property type="protein sequence ID" value="KIY52633.1"/>
    <property type="molecule type" value="Genomic_DNA"/>
</dbReference>
<organism evidence="1 2">
    <name type="scientific">Fistulina hepatica ATCC 64428</name>
    <dbReference type="NCBI Taxonomy" id="1128425"/>
    <lineage>
        <taxon>Eukaryota</taxon>
        <taxon>Fungi</taxon>
        <taxon>Dikarya</taxon>
        <taxon>Basidiomycota</taxon>
        <taxon>Agaricomycotina</taxon>
        <taxon>Agaricomycetes</taxon>
        <taxon>Agaricomycetidae</taxon>
        <taxon>Agaricales</taxon>
        <taxon>Fistulinaceae</taxon>
        <taxon>Fistulina</taxon>
    </lineage>
</organism>
<protein>
    <recommendedName>
        <fullName evidence="3">BTB domain-containing protein</fullName>
    </recommendedName>
</protein>
<gene>
    <name evidence="1" type="ORF">FISHEDRAFT_55795</name>
</gene>
<evidence type="ECO:0000313" key="1">
    <source>
        <dbReference type="EMBL" id="KIY52633.1"/>
    </source>
</evidence>
<evidence type="ECO:0008006" key="3">
    <source>
        <dbReference type="Google" id="ProtNLM"/>
    </source>
</evidence>
<evidence type="ECO:0000313" key="2">
    <source>
        <dbReference type="Proteomes" id="UP000054144"/>
    </source>
</evidence>
<proteinExistence type="predicted"/>
<accession>A0A0D7APC5</accession>
<name>A0A0D7APC5_9AGAR</name>
<dbReference type="OrthoDB" id="2570975at2759"/>